<dbReference type="EMBL" id="CAEZSK010000015">
    <property type="protein sequence ID" value="CAB4533962.1"/>
    <property type="molecule type" value="Genomic_DNA"/>
</dbReference>
<feature type="domain" description="Histidine kinase/HSP90-like ATPase" evidence="8">
    <location>
        <begin position="103"/>
        <end position="189"/>
    </location>
</feature>
<dbReference type="Pfam" id="PF07730">
    <property type="entry name" value="HisKA_3"/>
    <property type="match status" value="1"/>
</dbReference>
<evidence type="ECO:0000259" key="8">
    <source>
        <dbReference type="SMART" id="SM00387"/>
    </source>
</evidence>
<dbReference type="GO" id="GO:0016020">
    <property type="term" value="C:membrane"/>
    <property type="evidence" value="ECO:0007669"/>
    <property type="project" value="InterPro"/>
</dbReference>
<dbReference type="InterPro" id="IPR036890">
    <property type="entry name" value="HATPase_C_sf"/>
</dbReference>
<evidence type="ECO:0000256" key="2">
    <source>
        <dbReference type="ARBA" id="ARBA00012438"/>
    </source>
</evidence>
<accession>A0A6J6B4F5</accession>
<evidence type="ECO:0000256" key="7">
    <source>
        <dbReference type="ARBA" id="ARBA00022840"/>
    </source>
</evidence>
<dbReference type="GO" id="GO:0046983">
    <property type="term" value="F:protein dimerization activity"/>
    <property type="evidence" value="ECO:0007669"/>
    <property type="project" value="InterPro"/>
</dbReference>
<dbReference type="AlphaFoldDB" id="A0A6J6B4F5"/>
<dbReference type="InterPro" id="IPR003594">
    <property type="entry name" value="HATPase_dom"/>
</dbReference>
<keyword evidence="6" id="KW-0418">Kinase</keyword>
<keyword evidence="3" id="KW-0597">Phosphoprotein</keyword>
<comment type="catalytic activity">
    <reaction evidence="1">
        <text>ATP + protein L-histidine = ADP + protein N-phospho-L-histidine.</text>
        <dbReference type="EC" id="2.7.13.3"/>
    </reaction>
</comment>
<proteinExistence type="predicted"/>
<dbReference type="EC" id="2.7.13.3" evidence="2"/>
<reference evidence="9" key="1">
    <citation type="submission" date="2020-05" db="EMBL/GenBank/DDBJ databases">
        <authorList>
            <person name="Chiriac C."/>
            <person name="Salcher M."/>
            <person name="Ghai R."/>
            <person name="Kavagutti S V."/>
        </authorList>
    </citation>
    <scope>NUCLEOTIDE SEQUENCE</scope>
</reference>
<dbReference type="CDD" id="cd16917">
    <property type="entry name" value="HATPase_UhpB-NarQ-NarX-like"/>
    <property type="match status" value="1"/>
</dbReference>
<dbReference type="PANTHER" id="PTHR24421:SF10">
    <property type="entry name" value="NITRATE_NITRITE SENSOR PROTEIN NARQ"/>
    <property type="match status" value="1"/>
</dbReference>
<dbReference type="Pfam" id="PF02518">
    <property type="entry name" value="HATPase_c"/>
    <property type="match status" value="1"/>
</dbReference>
<dbReference type="GO" id="GO:0005524">
    <property type="term" value="F:ATP binding"/>
    <property type="evidence" value="ECO:0007669"/>
    <property type="project" value="UniProtKB-KW"/>
</dbReference>
<organism evidence="9">
    <name type="scientific">freshwater metagenome</name>
    <dbReference type="NCBI Taxonomy" id="449393"/>
    <lineage>
        <taxon>unclassified sequences</taxon>
        <taxon>metagenomes</taxon>
        <taxon>ecological metagenomes</taxon>
    </lineage>
</organism>
<gene>
    <name evidence="9" type="ORF">UFOPK1419_00208</name>
</gene>
<keyword evidence="4" id="KW-0808">Transferase</keyword>
<evidence type="ECO:0000256" key="5">
    <source>
        <dbReference type="ARBA" id="ARBA00022741"/>
    </source>
</evidence>
<dbReference type="SUPFAM" id="SSF55874">
    <property type="entry name" value="ATPase domain of HSP90 chaperone/DNA topoisomerase II/histidine kinase"/>
    <property type="match status" value="1"/>
</dbReference>
<evidence type="ECO:0000256" key="3">
    <source>
        <dbReference type="ARBA" id="ARBA00022553"/>
    </source>
</evidence>
<dbReference type="Gene3D" id="3.30.565.10">
    <property type="entry name" value="Histidine kinase-like ATPase, C-terminal domain"/>
    <property type="match status" value="1"/>
</dbReference>
<dbReference type="PANTHER" id="PTHR24421">
    <property type="entry name" value="NITRATE/NITRITE SENSOR PROTEIN NARX-RELATED"/>
    <property type="match status" value="1"/>
</dbReference>
<dbReference type="InterPro" id="IPR011712">
    <property type="entry name" value="Sig_transdc_His_kin_sub3_dim/P"/>
</dbReference>
<name>A0A6J6B4F5_9ZZZZ</name>
<evidence type="ECO:0000313" key="9">
    <source>
        <dbReference type="EMBL" id="CAB4533962.1"/>
    </source>
</evidence>
<protein>
    <recommendedName>
        <fullName evidence="2">histidine kinase</fullName>
        <ecNumber evidence="2">2.7.13.3</ecNumber>
    </recommendedName>
</protein>
<dbReference type="InterPro" id="IPR050482">
    <property type="entry name" value="Sensor_HK_TwoCompSys"/>
</dbReference>
<evidence type="ECO:0000256" key="4">
    <source>
        <dbReference type="ARBA" id="ARBA00022679"/>
    </source>
</evidence>
<evidence type="ECO:0000256" key="6">
    <source>
        <dbReference type="ARBA" id="ARBA00022777"/>
    </source>
</evidence>
<dbReference type="SMART" id="SM00387">
    <property type="entry name" value="HATPase_c"/>
    <property type="match status" value="1"/>
</dbReference>
<evidence type="ECO:0000256" key="1">
    <source>
        <dbReference type="ARBA" id="ARBA00000085"/>
    </source>
</evidence>
<keyword evidence="5" id="KW-0547">Nucleotide-binding</keyword>
<keyword evidence="7" id="KW-0067">ATP-binding</keyword>
<sequence>MNTSSRLDLAREIHDGIAQDLVSLGYELDLLLASSDLSIQSRLEIRGLRFHVDEIITKVRREMYQLRDQNVESVQDFLTKIAHELCGDTLSKLDIAEFFIVDEIAPSVKVIATELIRNCVSHSRASEIELHLSQLENHIYLEVRDNGKGGVTMESSRLGLIGIRERVENFGGTLTYISTEFGTRFSVTL</sequence>
<dbReference type="GO" id="GO:0000155">
    <property type="term" value="F:phosphorelay sensor kinase activity"/>
    <property type="evidence" value="ECO:0007669"/>
    <property type="project" value="InterPro"/>
</dbReference>